<dbReference type="GO" id="GO:0016020">
    <property type="term" value="C:membrane"/>
    <property type="evidence" value="ECO:0007669"/>
    <property type="project" value="UniProtKB-SubCell"/>
</dbReference>
<comment type="subcellular location">
    <subcellularLocation>
        <location evidence="1">Membrane</location>
        <topology evidence="1">Multi-pass membrane protein</topology>
    </subcellularLocation>
</comment>
<dbReference type="Pfam" id="PF00999">
    <property type="entry name" value="Na_H_Exchanger"/>
    <property type="match status" value="1"/>
</dbReference>
<feature type="transmembrane region" description="Helical" evidence="9">
    <location>
        <begin position="236"/>
        <end position="255"/>
    </location>
</feature>
<name>A0A3N1Y750_9GAMM</name>
<organism evidence="11 12">
    <name type="scientific">Inmirania thermothiophila</name>
    <dbReference type="NCBI Taxonomy" id="1750597"/>
    <lineage>
        <taxon>Bacteria</taxon>
        <taxon>Pseudomonadati</taxon>
        <taxon>Pseudomonadota</taxon>
        <taxon>Gammaproteobacteria</taxon>
        <taxon>Chromatiales</taxon>
        <taxon>Ectothiorhodospiraceae</taxon>
        <taxon>Inmirania</taxon>
    </lineage>
</organism>
<keyword evidence="3" id="KW-0813">Transport</keyword>
<dbReference type="PANTHER" id="PTHR42751">
    <property type="entry name" value="SODIUM/HYDROGEN EXCHANGER FAMILY/TRKA DOMAIN PROTEIN"/>
    <property type="match status" value="1"/>
</dbReference>
<keyword evidence="6 9" id="KW-1133">Transmembrane helix</keyword>
<feature type="transmembrane region" description="Helical" evidence="9">
    <location>
        <begin position="172"/>
        <end position="191"/>
    </location>
</feature>
<accession>A0A3N1Y750</accession>
<dbReference type="Proteomes" id="UP000276634">
    <property type="component" value="Unassembled WGS sequence"/>
</dbReference>
<dbReference type="InterPro" id="IPR006153">
    <property type="entry name" value="Cation/H_exchanger_TM"/>
</dbReference>
<feature type="transmembrane region" description="Helical" evidence="9">
    <location>
        <begin position="86"/>
        <end position="109"/>
    </location>
</feature>
<dbReference type="GO" id="GO:1902600">
    <property type="term" value="P:proton transmembrane transport"/>
    <property type="evidence" value="ECO:0007669"/>
    <property type="project" value="InterPro"/>
</dbReference>
<gene>
    <name evidence="11" type="ORF">EDC57_0244</name>
</gene>
<dbReference type="AlphaFoldDB" id="A0A3N1Y750"/>
<feature type="transmembrane region" description="Helical" evidence="9">
    <location>
        <begin position="6"/>
        <end position="25"/>
    </location>
</feature>
<evidence type="ECO:0000256" key="6">
    <source>
        <dbReference type="ARBA" id="ARBA00022989"/>
    </source>
</evidence>
<keyword evidence="8 9" id="KW-0472">Membrane</keyword>
<dbReference type="OrthoDB" id="3418949at2"/>
<proteinExistence type="inferred from homology"/>
<evidence type="ECO:0000256" key="4">
    <source>
        <dbReference type="ARBA" id="ARBA00022449"/>
    </source>
</evidence>
<evidence type="ECO:0000256" key="2">
    <source>
        <dbReference type="ARBA" id="ARBA00005551"/>
    </source>
</evidence>
<feature type="domain" description="Cation/H+ exchanger transmembrane" evidence="10">
    <location>
        <begin position="18"/>
        <end position="365"/>
    </location>
</feature>
<dbReference type="GO" id="GO:0015297">
    <property type="term" value="F:antiporter activity"/>
    <property type="evidence" value="ECO:0007669"/>
    <property type="project" value="UniProtKB-KW"/>
</dbReference>
<dbReference type="EMBL" id="RJVI01000001">
    <property type="protein sequence ID" value="ROR34348.1"/>
    <property type="molecule type" value="Genomic_DNA"/>
</dbReference>
<evidence type="ECO:0000256" key="7">
    <source>
        <dbReference type="ARBA" id="ARBA00023065"/>
    </source>
</evidence>
<evidence type="ECO:0000259" key="10">
    <source>
        <dbReference type="Pfam" id="PF00999"/>
    </source>
</evidence>
<feature type="transmembrane region" description="Helical" evidence="9">
    <location>
        <begin position="32"/>
        <end position="49"/>
    </location>
</feature>
<feature type="transmembrane region" description="Helical" evidence="9">
    <location>
        <begin position="55"/>
        <end position="74"/>
    </location>
</feature>
<protein>
    <submittedName>
        <fullName evidence="11">Transporter (CPA2 family)</fullName>
    </submittedName>
</protein>
<feature type="transmembrane region" description="Helical" evidence="9">
    <location>
        <begin position="147"/>
        <end position="166"/>
    </location>
</feature>
<feature type="transmembrane region" description="Helical" evidence="9">
    <location>
        <begin position="264"/>
        <end position="282"/>
    </location>
</feature>
<reference evidence="11 12" key="1">
    <citation type="submission" date="2018-11" db="EMBL/GenBank/DDBJ databases">
        <title>Genomic Encyclopedia of Type Strains, Phase IV (KMG-IV): sequencing the most valuable type-strain genomes for metagenomic binning, comparative biology and taxonomic classification.</title>
        <authorList>
            <person name="Goeker M."/>
        </authorList>
    </citation>
    <scope>NUCLEOTIDE SEQUENCE [LARGE SCALE GENOMIC DNA]</scope>
    <source>
        <strain evidence="11 12">DSM 100275</strain>
    </source>
</reference>
<sequence length="385" mass="40001">MEGGLVASMFVIFTGGAVLATLALFARQALPVAYIALGLVAGPWGLAWVDDPALIGRIADIGILFLLFLLGLDMQPQDLLHLLGKATAVTLGSSLAFLGLGAGAALAFGLAAGEAAVVGAAFMFSSTIIGLKLMPTTTLHHRHTGELVIAVLLLQDLLAIAVLILLEGLGGGAAVLLRIGLGLPALAAAAFAMQRWVLLPLLRRFDTIQEYVFLLAIGWCLGGAELAALLGLSHEIGAFIAGVALASSPIALFIAERLKPLRDFFLVLFFFSLGAGYDLGLLPRALPLGLALALLAVAAKPLVFALLLRRIGEPRGRSREVGIRLGQMSEFALLISVAAAGGGALAPLSASALQLATLLSLVLSSYVIVLRYPSPIAVDDRLRRD</sequence>
<evidence type="ECO:0000256" key="9">
    <source>
        <dbReference type="SAM" id="Phobius"/>
    </source>
</evidence>
<keyword evidence="7" id="KW-0406">Ion transport</keyword>
<feature type="transmembrane region" description="Helical" evidence="9">
    <location>
        <begin position="328"/>
        <end position="346"/>
    </location>
</feature>
<dbReference type="InterPro" id="IPR038770">
    <property type="entry name" value="Na+/solute_symporter_sf"/>
</dbReference>
<evidence type="ECO:0000256" key="5">
    <source>
        <dbReference type="ARBA" id="ARBA00022692"/>
    </source>
</evidence>
<evidence type="ECO:0000256" key="3">
    <source>
        <dbReference type="ARBA" id="ARBA00022448"/>
    </source>
</evidence>
<keyword evidence="12" id="KW-1185">Reference proteome</keyword>
<evidence type="ECO:0000256" key="8">
    <source>
        <dbReference type="ARBA" id="ARBA00023136"/>
    </source>
</evidence>
<dbReference type="PANTHER" id="PTHR42751:SF3">
    <property type="entry name" value="SODIUM_GLUTAMATE SYMPORTER"/>
    <property type="match status" value="1"/>
</dbReference>
<dbReference type="Gene3D" id="1.20.1530.20">
    <property type="match status" value="1"/>
</dbReference>
<keyword evidence="5 9" id="KW-0812">Transmembrane</keyword>
<keyword evidence="4" id="KW-0050">Antiport</keyword>
<feature type="transmembrane region" description="Helical" evidence="9">
    <location>
        <begin position="288"/>
        <end position="308"/>
    </location>
</feature>
<feature type="transmembrane region" description="Helical" evidence="9">
    <location>
        <begin position="115"/>
        <end position="135"/>
    </location>
</feature>
<dbReference type="RefSeq" id="WP_123399439.1">
    <property type="nucleotide sequence ID" value="NZ_RJVI01000001.1"/>
</dbReference>
<evidence type="ECO:0000313" key="12">
    <source>
        <dbReference type="Proteomes" id="UP000276634"/>
    </source>
</evidence>
<comment type="caution">
    <text evidence="11">The sequence shown here is derived from an EMBL/GenBank/DDBJ whole genome shotgun (WGS) entry which is preliminary data.</text>
</comment>
<evidence type="ECO:0000256" key="1">
    <source>
        <dbReference type="ARBA" id="ARBA00004141"/>
    </source>
</evidence>
<comment type="similarity">
    <text evidence="2">Belongs to the monovalent cation:proton antiporter 2 (CPA2) transporter (TC 2.A.37) family.</text>
</comment>
<feature type="transmembrane region" description="Helical" evidence="9">
    <location>
        <begin position="352"/>
        <end position="373"/>
    </location>
</feature>
<evidence type="ECO:0000313" key="11">
    <source>
        <dbReference type="EMBL" id="ROR34348.1"/>
    </source>
</evidence>
<feature type="transmembrane region" description="Helical" evidence="9">
    <location>
        <begin position="211"/>
        <end position="230"/>
    </location>
</feature>